<dbReference type="EMBL" id="MRCG01000002">
    <property type="protein sequence ID" value="OKH50136.1"/>
    <property type="molecule type" value="Genomic_DNA"/>
</dbReference>
<evidence type="ECO:0000313" key="3">
    <source>
        <dbReference type="Proteomes" id="UP000185557"/>
    </source>
</evidence>
<organism evidence="2 3">
    <name type="scientific">Phormidium tenue NIES-30</name>
    <dbReference type="NCBI Taxonomy" id="549789"/>
    <lineage>
        <taxon>Bacteria</taxon>
        <taxon>Bacillati</taxon>
        <taxon>Cyanobacteriota</taxon>
        <taxon>Cyanophyceae</taxon>
        <taxon>Oscillatoriophycideae</taxon>
        <taxon>Oscillatoriales</taxon>
        <taxon>Oscillatoriaceae</taxon>
        <taxon>Phormidium</taxon>
    </lineage>
</organism>
<dbReference type="AlphaFoldDB" id="A0A1U7J9F8"/>
<evidence type="ECO:0000313" key="2">
    <source>
        <dbReference type="EMBL" id="OKH50136.1"/>
    </source>
</evidence>
<sequence>MAGYLRITDKFTEKLMGKGFSVSLPLEEAAIVEKEANRLGLPAASIIRLMMRDGQQRRELERQVDDLKARMELLQVQFQGLQILLETIALEQANARGPQALENRKALIQEIRKRQGLVEG</sequence>
<comment type="caution">
    <text evidence="2">The sequence shown here is derived from an EMBL/GenBank/DDBJ whole genome shotgun (WGS) entry which is preliminary data.</text>
</comment>
<name>A0A1U7J9F8_9CYAN</name>
<proteinExistence type="predicted"/>
<gene>
    <name evidence="2" type="ORF">NIES30_05390</name>
</gene>
<accession>A0A1U7J9F8</accession>
<dbReference type="Proteomes" id="UP000185557">
    <property type="component" value="Unassembled WGS sequence"/>
</dbReference>
<reference evidence="2 3" key="1">
    <citation type="submission" date="2016-11" db="EMBL/GenBank/DDBJ databases">
        <title>Draft Genome Sequences of Nine Cyanobacterial Strains from Diverse Habitats.</title>
        <authorList>
            <person name="Zhu T."/>
            <person name="Hou S."/>
            <person name="Lu X."/>
            <person name="Hess W.R."/>
        </authorList>
    </citation>
    <scope>NUCLEOTIDE SEQUENCE [LARGE SCALE GENOMIC DNA]</scope>
    <source>
        <strain evidence="2 3">NIES-30</strain>
    </source>
</reference>
<protein>
    <submittedName>
        <fullName evidence="2">Uncharacterized protein</fullName>
    </submittedName>
</protein>
<keyword evidence="3" id="KW-1185">Reference proteome</keyword>
<evidence type="ECO:0000256" key="1">
    <source>
        <dbReference type="SAM" id="Coils"/>
    </source>
</evidence>
<feature type="coiled-coil region" evidence="1">
    <location>
        <begin position="50"/>
        <end position="84"/>
    </location>
</feature>
<keyword evidence="1" id="KW-0175">Coiled coil</keyword>